<dbReference type="AlphaFoldDB" id="K6GEW8"/>
<sequence>MAEKRILTVDDSVSVRSLVSSALRQAGFDVVEAVDGADALDKVGGGFDMVITDINMPNIGGIELLGILRERHDTRFTPVIVLTTESQKILRDKALAAGASGWVVKPFEPASLVAVVRRFIGRT</sequence>
<reference evidence="4 5" key="1">
    <citation type="submission" date="2012-07" db="EMBL/GenBank/DDBJ databases">
        <title>Draft genome sequence of Desulfovibrio magneticus str. Maddingley MBC34 obtained from a metagenomic sequence of a methanogenic enrichment isolated from coal-seam formation water in Victoria, Australia.</title>
        <authorList>
            <person name="Greenfield P."/>
            <person name="Hendry P."/>
            <person name="Li D."/>
            <person name="Rosewarne C.P."/>
            <person name="Tran-Dinh N."/>
            <person name="Elbourne L.D.H."/>
            <person name="Paulsen I.T."/>
            <person name="Midgley D.J."/>
        </authorList>
    </citation>
    <scope>NUCLEOTIDE SEQUENCE [LARGE SCALE GENOMIC DNA]</scope>
    <source>
        <strain evidence="5">Maddingley MBC34</strain>
    </source>
</reference>
<dbReference type="PATRIC" id="fig|1206767.3.peg.1615"/>
<dbReference type="PANTHER" id="PTHR44591:SF25">
    <property type="entry name" value="CHEMOTAXIS TWO-COMPONENT RESPONSE REGULATOR"/>
    <property type="match status" value="1"/>
</dbReference>
<gene>
    <name evidence="4" type="ORF">B193_1649</name>
</gene>
<dbReference type="SMART" id="SM00448">
    <property type="entry name" value="REC"/>
    <property type="match status" value="1"/>
</dbReference>
<dbReference type="PROSITE" id="PS50110">
    <property type="entry name" value="RESPONSE_REGULATORY"/>
    <property type="match status" value="1"/>
</dbReference>
<dbReference type="PANTHER" id="PTHR44591">
    <property type="entry name" value="STRESS RESPONSE REGULATOR PROTEIN 1"/>
    <property type="match status" value="1"/>
</dbReference>
<name>K6GEW8_9BACT</name>
<dbReference type="InterPro" id="IPR011006">
    <property type="entry name" value="CheY-like_superfamily"/>
</dbReference>
<feature type="modified residue" description="4-aspartylphosphate" evidence="2">
    <location>
        <position position="53"/>
    </location>
</feature>
<dbReference type="SUPFAM" id="SSF52172">
    <property type="entry name" value="CheY-like"/>
    <property type="match status" value="1"/>
</dbReference>
<dbReference type="InterPro" id="IPR001789">
    <property type="entry name" value="Sig_transdc_resp-reg_receiver"/>
</dbReference>
<dbReference type="GO" id="GO:0003677">
    <property type="term" value="F:DNA binding"/>
    <property type="evidence" value="ECO:0007669"/>
    <property type="project" value="UniProtKB-KW"/>
</dbReference>
<dbReference type="GO" id="GO:0000160">
    <property type="term" value="P:phosphorelay signal transduction system"/>
    <property type="evidence" value="ECO:0007669"/>
    <property type="project" value="InterPro"/>
</dbReference>
<dbReference type="EMBL" id="ALAO01000126">
    <property type="protein sequence ID" value="EKO39629.1"/>
    <property type="molecule type" value="Genomic_DNA"/>
</dbReference>
<evidence type="ECO:0000256" key="2">
    <source>
        <dbReference type="PROSITE-ProRule" id="PRU00169"/>
    </source>
</evidence>
<dbReference type="Pfam" id="PF00072">
    <property type="entry name" value="Response_reg"/>
    <property type="match status" value="1"/>
</dbReference>
<dbReference type="Proteomes" id="UP000006272">
    <property type="component" value="Unassembled WGS sequence"/>
</dbReference>
<evidence type="ECO:0000256" key="1">
    <source>
        <dbReference type="ARBA" id="ARBA00022553"/>
    </source>
</evidence>
<dbReference type="InterPro" id="IPR050595">
    <property type="entry name" value="Bact_response_regulator"/>
</dbReference>
<accession>K6GEW8</accession>
<comment type="caution">
    <text evidence="4">The sequence shown here is derived from an EMBL/GenBank/DDBJ whole genome shotgun (WGS) entry which is preliminary data.</text>
</comment>
<evidence type="ECO:0000313" key="5">
    <source>
        <dbReference type="Proteomes" id="UP000006272"/>
    </source>
</evidence>
<feature type="domain" description="Response regulatory" evidence="3">
    <location>
        <begin position="5"/>
        <end position="120"/>
    </location>
</feature>
<keyword evidence="4" id="KW-0238">DNA-binding</keyword>
<evidence type="ECO:0000259" key="3">
    <source>
        <dbReference type="PROSITE" id="PS50110"/>
    </source>
</evidence>
<protein>
    <submittedName>
        <fullName evidence="4">Response regulator (CheY-like domain and winged-helix DNA-binding domain containing protein)</fullName>
    </submittedName>
</protein>
<proteinExistence type="predicted"/>
<organism evidence="4 5">
    <name type="scientific">Solidesulfovibrio magneticus str. Maddingley MBC34</name>
    <dbReference type="NCBI Taxonomy" id="1206767"/>
    <lineage>
        <taxon>Bacteria</taxon>
        <taxon>Pseudomonadati</taxon>
        <taxon>Thermodesulfobacteriota</taxon>
        <taxon>Desulfovibrionia</taxon>
        <taxon>Desulfovibrionales</taxon>
        <taxon>Desulfovibrionaceae</taxon>
        <taxon>Solidesulfovibrio</taxon>
    </lineage>
</organism>
<evidence type="ECO:0000313" key="4">
    <source>
        <dbReference type="EMBL" id="EKO39629.1"/>
    </source>
</evidence>
<dbReference type="Gene3D" id="3.40.50.2300">
    <property type="match status" value="1"/>
</dbReference>
<keyword evidence="1 2" id="KW-0597">Phosphoprotein</keyword>